<dbReference type="GO" id="GO:0008909">
    <property type="term" value="F:isochorismate synthase activity"/>
    <property type="evidence" value="ECO:0007669"/>
    <property type="project" value="UniProtKB-EC"/>
</dbReference>
<dbReference type="InterPro" id="IPR004561">
    <property type="entry name" value="IsoChor_synthase"/>
</dbReference>
<dbReference type="Pfam" id="PF00425">
    <property type="entry name" value="Chorismate_bind"/>
    <property type="match status" value="1"/>
</dbReference>
<dbReference type="Proteomes" id="UP000184130">
    <property type="component" value="Unassembled WGS sequence"/>
</dbReference>
<dbReference type="PANTHER" id="PTHR42839:SF2">
    <property type="entry name" value="ISOCHORISMATE SYNTHASE ENTC"/>
    <property type="match status" value="1"/>
</dbReference>
<evidence type="ECO:0000256" key="5">
    <source>
        <dbReference type="ARBA" id="ARBA00041564"/>
    </source>
</evidence>
<evidence type="ECO:0000313" key="8">
    <source>
        <dbReference type="Proteomes" id="UP000184130"/>
    </source>
</evidence>
<reference evidence="7 8" key="1">
    <citation type="submission" date="2016-11" db="EMBL/GenBank/DDBJ databases">
        <authorList>
            <person name="Jaros S."/>
            <person name="Januszkiewicz K."/>
            <person name="Wedrychowicz H."/>
        </authorList>
    </citation>
    <scope>NUCLEOTIDE SEQUENCE [LARGE SCALE GENOMIC DNA]</scope>
    <source>
        <strain evidence="7 8">KHT3</strain>
    </source>
</reference>
<dbReference type="Gene3D" id="3.60.120.10">
    <property type="entry name" value="Anthranilate synthase"/>
    <property type="match status" value="1"/>
</dbReference>
<comment type="catalytic activity">
    <reaction evidence="1">
        <text>chorismate = isochorismate</text>
        <dbReference type="Rhea" id="RHEA:18985"/>
        <dbReference type="ChEBI" id="CHEBI:29748"/>
        <dbReference type="ChEBI" id="CHEBI:29780"/>
        <dbReference type="EC" id="5.4.4.2"/>
    </reaction>
</comment>
<dbReference type="OrthoDB" id="9806579at2"/>
<evidence type="ECO:0000313" key="7">
    <source>
        <dbReference type="EMBL" id="SHK82997.1"/>
    </source>
</evidence>
<dbReference type="SUPFAM" id="SSF56322">
    <property type="entry name" value="ADC synthase"/>
    <property type="match status" value="1"/>
</dbReference>
<dbReference type="PANTHER" id="PTHR42839">
    <property type="entry name" value="ISOCHORISMATE SYNTHASE ENTC"/>
    <property type="match status" value="1"/>
</dbReference>
<organism evidence="7 8">
    <name type="scientific">Xylanibacter ruminicola</name>
    <name type="common">Prevotella ruminicola</name>
    <dbReference type="NCBI Taxonomy" id="839"/>
    <lineage>
        <taxon>Bacteria</taxon>
        <taxon>Pseudomonadati</taxon>
        <taxon>Bacteroidota</taxon>
        <taxon>Bacteroidia</taxon>
        <taxon>Bacteroidales</taxon>
        <taxon>Prevotellaceae</taxon>
        <taxon>Xylanibacter</taxon>
    </lineage>
</organism>
<dbReference type="RefSeq" id="WP_073208831.1">
    <property type="nucleotide sequence ID" value="NZ_FRBD01000013.1"/>
</dbReference>
<keyword evidence="4" id="KW-0413">Isomerase</keyword>
<sequence length="362" mass="41207">MSAYAIYRLPHEDHATLIRQTEGEPMELHSLTELNGKQGFVVAPFELKANQPVLLIQGEAEIVLLEEGGMRNEDRDMIGVNHQYKESLQQKYSRSSFLVPPSSYYKVDFANYHSQLENDTFRKIVLARCADEKLNGGVEPMELFYRACAMYPRLFIALVETEKSGCWLTATPEILLDGKGNDWRTIALAGTMKLEGDQLNGEGETLTWSTKNIQEQRIVATYITECLEQFTGDFREEGPKTVRAANLVHLRSDFTFKLNDNNHIGDILNTLHPTPAVCGLPKREAFQFIVKNEHTPRRYYSGFMGTLSATETHLYVSLRCMNIDGDTCHLYAGGGLLKDSTEEQEWLETEAKMETMRRLLYV</sequence>
<comment type="similarity">
    <text evidence="2">Belongs to the isochorismate synthase family.</text>
</comment>
<dbReference type="EMBL" id="FRBD01000013">
    <property type="protein sequence ID" value="SHK82997.1"/>
    <property type="molecule type" value="Genomic_DNA"/>
</dbReference>
<evidence type="ECO:0000256" key="1">
    <source>
        <dbReference type="ARBA" id="ARBA00000799"/>
    </source>
</evidence>
<feature type="domain" description="Chorismate-utilising enzyme C-terminal" evidence="6">
    <location>
        <begin position="105"/>
        <end position="352"/>
    </location>
</feature>
<dbReference type="EC" id="5.4.4.2" evidence="3"/>
<dbReference type="InterPro" id="IPR005801">
    <property type="entry name" value="ADC_synthase"/>
</dbReference>
<evidence type="ECO:0000259" key="6">
    <source>
        <dbReference type="Pfam" id="PF00425"/>
    </source>
</evidence>
<protein>
    <recommendedName>
        <fullName evidence="3">isochorismate synthase</fullName>
        <ecNumber evidence="3">5.4.4.2</ecNumber>
    </recommendedName>
    <alternativeName>
        <fullName evidence="5">Isochorismate mutase</fullName>
    </alternativeName>
</protein>
<evidence type="ECO:0000256" key="2">
    <source>
        <dbReference type="ARBA" id="ARBA00005297"/>
    </source>
</evidence>
<dbReference type="AlphaFoldDB" id="A0A1M6VN55"/>
<gene>
    <name evidence="7" type="ORF">SAMN05216463_11365</name>
</gene>
<dbReference type="InterPro" id="IPR015890">
    <property type="entry name" value="Chorismate_C"/>
</dbReference>
<dbReference type="NCBIfam" id="TIGR00543">
    <property type="entry name" value="isochor_syn"/>
    <property type="match status" value="1"/>
</dbReference>
<proteinExistence type="inferred from homology"/>
<name>A0A1M6VN55_XYLRU</name>
<evidence type="ECO:0000256" key="3">
    <source>
        <dbReference type="ARBA" id="ARBA00012824"/>
    </source>
</evidence>
<evidence type="ECO:0000256" key="4">
    <source>
        <dbReference type="ARBA" id="ARBA00023235"/>
    </source>
</evidence>
<accession>A0A1M6VN55</accession>